<gene>
    <name evidence="3" type="primary">109584415</name>
</gene>
<evidence type="ECO:0000256" key="1">
    <source>
        <dbReference type="SAM" id="MobiDB-lite"/>
    </source>
</evidence>
<sequence length="348" mass="39846">MSDNNYIDDDENIPVATNIAEDEENNNLEGSDGPIENFDEDRSEEGDKLIHSVTKPKKCPQGWVSCYVALFVVTLIVLIGMIVFIFIPKAGTSSTLIYEPDVVYIKLPSNAPLIDELHLKTNGTCYGTLYSPPCDQVNVTYQDHYVPTSEHHYDHTNHIYCLNGSEFVFSIEPEFNGKTEQVWVFTDKYAKLRREHNFDVSIDCNNPPPDSKCRQLDHGNVSIPAILPANVGQYYYVFYNLTSVRFFVRRYYYPFIESDYTPYILGPINHTTPITVKTQKEFQPQNIKDPETCLFMHVKQCDNTRDPQYVSVISDRRNDLLVWFGALLVIAFLVIFVVAIVHCAIKKA</sequence>
<dbReference type="EnsemblMetazoa" id="XM_020000159.1">
    <property type="protein sequence ID" value="XP_019855718.1"/>
    <property type="gene ID" value="LOC109584415"/>
</dbReference>
<dbReference type="Proteomes" id="UP000007879">
    <property type="component" value="Unassembled WGS sequence"/>
</dbReference>
<evidence type="ECO:0000256" key="2">
    <source>
        <dbReference type="SAM" id="Phobius"/>
    </source>
</evidence>
<dbReference type="InParanoid" id="A0A1X7U8I5"/>
<evidence type="ECO:0000313" key="4">
    <source>
        <dbReference type="Proteomes" id="UP000007879"/>
    </source>
</evidence>
<protein>
    <submittedName>
        <fullName evidence="3">Uncharacterized protein</fullName>
    </submittedName>
</protein>
<name>A0A1X7U8I5_AMPQE</name>
<feature type="transmembrane region" description="Helical" evidence="2">
    <location>
        <begin position="320"/>
        <end position="345"/>
    </location>
</feature>
<reference evidence="3" key="2">
    <citation type="submission" date="2017-05" db="UniProtKB">
        <authorList>
            <consortium name="EnsemblMetazoa"/>
        </authorList>
    </citation>
    <scope>IDENTIFICATION</scope>
</reference>
<keyword evidence="2" id="KW-0472">Membrane</keyword>
<reference evidence="4" key="1">
    <citation type="journal article" date="2010" name="Nature">
        <title>The Amphimedon queenslandica genome and the evolution of animal complexity.</title>
        <authorList>
            <person name="Srivastava M."/>
            <person name="Simakov O."/>
            <person name="Chapman J."/>
            <person name="Fahey B."/>
            <person name="Gauthier M.E."/>
            <person name="Mitros T."/>
            <person name="Richards G.S."/>
            <person name="Conaco C."/>
            <person name="Dacre M."/>
            <person name="Hellsten U."/>
            <person name="Larroux C."/>
            <person name="Putnam N.H."/>
            <person name="Stanke M."/>
            <person name="Adamska M."/>
            <person name="Darling A."/>
            <person name="Degnan S.M."/>
            <person name="Oakley T.H."/>
            <person name="Plachetzki D.C."/>
            <person name="Zhai Y."/>
            <person name="Adamski M."/>
            <person name="Calcino A."/>
            <person name="Cummins S.F."/>
            <person name="Goodstein D.M."/>
            <person name="Harris C."/>
            <person name="Jackson D.J."/>
            <person name="Leys S.P."/>
            <person name="Shu S."/>
            <person name="Woodcroft B.J."/>
            <person name="Vervoort M."/>
            <person name="Kosik K.S."/>
            <person name="Manning G."/>
            <person name="Degnan B.M."/>
            <person name="Rokhsar D.S."/>
        </authorList>
    </citation>
    <scope>NUCLEOTIDE SEQUENCE [LARGE SCALE GENOMIC DNA]</scope>
</reference>
<keyword evidence="2" id="KW-0812">Transmembrane</keyword>
<organism evidence="3">
    <name type="scientific">Amphimedon queenslandica</name>
    <name type="common">Sponge</name>
    <dbReference type="NCBI Taxonomy" id="400682"/>
    <lineage>
        <taxon>Eukaryota</taxon>
        <taxon>Metazoa</taxon>
        <taxon>Porifera</taxon>
        <taxon>Demospongiae</taxon>
        <taxon>Heteroscleromorpha</taxon>
        <taxon>Haplosclerida</taxon>
        <taxon>Niphatidae</taxon>
        <taxon>Amphimedon</taxon>
    </lineage>
</organism>
<accession>A0A1X7U8I5</accession>
<keyword evidence="4" id="KW-1185">Reference proteome</keyword>
<feature type="transmembrane region" description="Helical" evidence="2">
    <location>
        <begin position="64"/>
        <end position="87"/>
    </location>
</feature>
<evidence type="ECO:0000313" key="3">
    <source>
        <dbReference type="EnsemblMetazoa" id="Aqu2.1.23766_001"/>
    </source>
</evidence>
<dbReference type="EnsemblMetazoa" id="Aqu2.1.23766_001">
    <property type="protein sequence ID" value="Aqu2.1.23766_001"/>
    <property type="gene ID" value="Aqu2.1.23766"/>
</dbReference>
<keyword evidence="2" id="KW-1133">Transmembrane helix</keyword>
<feature type="region of interest" description="Disordered" evidence="1">
    <location>
        <begin position="18"/>
        <end position="43"/>
    </location>
</feature>
<dbReference type="KEGG" id="aqu:109584415"/>
<dbReference type="AlphaFoldDB" id="A0A1X7U8I5"/>
<proteinExistence type="predicted"/>